<dbReference type="SUPFAM" id="SSF51735">
    <property type="entry name" value="NAD(P)-binding Rossmann-fold domains"/>
    <property type="match status" value="1"/>
</dbReference>
<proteinExistence type="inferred from homology"/>
<dbReference type="GO" id="GO:0016491">
    <property type="term" value="F:oxidoreductase activity"/>
    <property type="evidence" value="ECO:0007669"/>
    <property type="project" value="UniProtKB-KW"/>
</dbReference>
<reference evidence="4 5" key="1">
    <citation type="submission" date="2016-04" db="EMBL/GenBank/DDBJ databases">
        <title>Multiple horizontal gene transfer events from other fungi enriched the ability of the initially mycotrophic fungus Trichoderma (Ascomycota) to feed on dead plant biomass.</title>
        <authorList>
            <person name="Atanasova L."/>
            <person name="Chenthamara K."/>
            <person name="Zhang J."/>
            <person name="Grujic M."/>
            <person name="Henrissat B."/>
            <person name="Kuo A."/>
            <person name="Aertz A."/>
            <person name="Salamov A."/>
            <person name="Lipzen A."/>
            <person name="Labutti K."/>
            <person name="Barry K."/>
            <person name="Miao Y."/>
            <person name="Rahimi M.J."/>
            <person name="Shen Q."/>
            <person name="Grigoriev I.V."/>
            <person name="Kubicek C.P."/>
            <person name="Druzhinina I.S."/>
        </authorList>
    </citation>
    <scope>NUCLEOTIDE SEQUENCE [LARGE SCALE GENOMIC DNA]</scope>
    <source>
        <strain evidence="4 5">NJAU 4742</strain>
    </source>
</reference>
<evidence type="ECO:0000256" key="1">
    <source>
        <dbReference type="ARBA" id="ARBA00006484"/>
    </source>
</evidence>
<dbReference type="EMBL" id="LVVK01000005">
    <property type="protein sequence ID" value="OPB45657.1"/>
    <property type="molecule type" value="Genomic_DNA"/>
</dbReference>
<accession>A0A1T3CX59</accession>
<evidence type="ECO:0000313" key="4">
    <source>
        <dbReference type="EMBL" id="OPB45657.1"/>
    </source>
</evidence>
<comment type="similarity">
    <text evidence="1">Belongs to the short-chain dehydrogenases/reductases (SDR) family.</text>
</comment>
<dbReference type="PRINTS" id="PR00081">
    <property type="entry name" value="GDHRDH"/>
</dbReference>
<dbReference type="PRINTS" id="PR00080">
    <property type="entry name" value="SDRFAMILY"/>
</dbReference>
<organism evidence="4 5">
    <name type="scientific">Trichoderma guizhouense</name>
    <dbReference type="NCBI Taxonomy" id="1491466"/>
    <lineage>
        <taxon>Eukaryota</taxon>
        <taxon>Fungi</taxon>
        <taxon>Dikarya</taxon>
        <taxon>Ascomycota</taxon>
        <taxon>Pezizomycotina</taxon>
        <taxon>Sordariomycetes</taxon>
        <taxon>Hypocreomycetidae</taxon>
        <taxon>Hypocreales</taxon>
        <taxon>Hypocreaceae</taxon>
        <taxon>Trichoderma</taxon>
    </lineage>
</organism>
<dbReference type="CDD" id="cd05233">
    <property type="entry name" value="SDR_c"/>
    <property type="match status" value="1"/>
</dbReference>
<comment type="caution">
    <text evidence="4">The sequence shown here is derived from an EMBL/GenBank/DDBJ whole genome shotgun (WGS) entry which is preliminary data.</text>
</comment>
<dbReference type="FunFam" id="3.40.50.720:FF:000084">
    <property type="entry name" value="Short-chain dehydrogenase reductase"/>
    <property type="match status" value="1"/>
</dbReference>
<dbReference type="InterPro" id="IPR036291">
    <property type="entry name" value="NAD(P)-bd_dom_sf"/>
</dbReference>
<dbReference type="Pfam" id="PF13561">
    <property type="entry name" value="adh_short_C2"/>
    <property type="match status" value="1"/>
</dbReference>
<name>A0A1T3CX59_9HYPO</name>
<evidence type="ECO:0000313" key="5">
    <source>
        <dbReference type="Proteomes" id="UP000191004"/>
    </source>
</evidence>
<evidence type="ECO:0008006" key="6">
    <source>
        <dbReference type="Google" id="ProtNLM"/>
    </source>
</evidence>
<dbReference type="OrthoDB" id="47007at2759"/>
<protein>
    <recommendedName>
        <fullName evidence="6">Short chain dehydrogenase/reductase</fullName>
    </recommendedName>
</protein>
<dbReference type="InterPro" id="IPR002347">
    <property type="entry name" value="SDR_fam"/>
</dbReference>
<sequence>MTAETLSLAGKTALITGSGRETGIGAAIARVFARNGAAVAIHYVSESSKARAEKVAADISREFGTKTTVVQGALEKASTSTKIVQETLEGLNADHIDILVNNAGYGSPTNLTEATPELLEAEFGINVFATIYLTQAVIGIGKMPRGGRIINVGSIVSKLGLELSAVYAAAKAAQDSLTASWAGQLGRSHGITVNTLAPGPMMTDMSKEFLVAADGSVSELQTGMLAQTRAGSRIGTVNDMADAALLLVSEKSRWLTAQWISVSGGVTGTM</sequence>
<keyword evidence="2" id="KW-0521">NADP</keyword>
<dbReference type="Proteomes" id="UP000191004">
    <property type="component" value="Unassembled WGS sequence"/>
</dbReference>
<keyword evidence="3" id="KW-0560">Oxidoreductase</keyword>
<dbReference type="AlphaFoldDB" id="A0A1T3CX59"/>
<keyword evidence="5" id="KW-1185">Reference proteome</keyword>
<dbReference type="PANTHER" id="PTHR43639">
    <property type="entry name" value="OXIDOREDUCTASE, SHORT-CHAIN DEHYDROGENASE/REDUCTASE FAMILY (AFU_ORTHOLOGUE AFUA_5G02870)"/>
    <property type="match status" value="1"/>
</dbReference>
<evidence type="ECO:0000256" key="2">
    <source>
        <dbReference type="ARBA" id="ARBA00022857"/>
    </source>
</evidence>
<evidence type="ECO:0000256" key="3">
    <source>
        <dbReference type="ARBA" id="ARBA00023002"/>
    </source>
</evidence>
<gene>
    <name evidence="4" type="ORF">A0O28_0078670</name>
</gene>
<dbReference type="Gene3D" id="3.40.50.720">
    <property type="entry name" value="NAD(P)-binding Rossmann-like Domain"/>
    <property type="match status" value="1"/>
</dbReference>
<dbReference type="PANTHER" id="PTHR43639:SF1">
    <property type="entry name" value="SHORT-CHAIN DEHYDROGENASE_REDUCTASE FAMILY PROTEIN"/>
    <property type="match status" value="1"/>
</dbReference>